<keyword evidence="1" id="KW-0645">Protease</keyword>
<feature type="disulfide bond" evidence="8">
    <location>
        <begin position="52"/>
        <end position="278"/>
    </location>
</feature>
<keyword evidence="6" id="KW-0862">Zinc</keyword>
<proteinExistence type="predicted"/>
<comment type="caution">
    <text evidence="10">The sequence shown here is derived from an EMBL/GenBank/DDBJ whole genome shotgun (WGS) entry which is preliminary data.</text>
</comment>
<evidence type="ECO:0000313" key="11">
    <source>
        <dbReference type="Proteomes" id="UP000078090"/>
    </source>
</evidence>
<dbReference type="GO" id="GO:0008237">
    <property type="term" value="F:metallopeptidase activity"/>
    <property type="evidence" value="ECO:0007669"/>
    <property type="project" value="UniProtKB-KW"/>
</dbReference>
<dbReference type="PIRSF" id="PIRSF018455">
    <property type="entry name" value="MepA"/>
    <property type="match status" value="1"/>
</dbReference>
<evidence type="ECO:0000256" key="1">
    <source>
        <dbReference type="ARBA" id="ARBA00022670"/>
    </source>
</evidence>
<reference evidence="11" key="1">
    <citation type="submission" date="2016-03" db="EMBL/GenBank/DDBJ databases">
        <authorList>
            <person name="Heylen K."/>
            <person name="De Vos P."/>
            <person name="Vekeman B."/>
        </authorList>
    </citation>
    <scope>NUCLEOTIDE SEQUENCE [LARGE SCALE GENOMIC DNA]</scope>
    <source>
        <strain evidence="11">R-45363</strain>
    </source>
</reference>
<organism evidence="10 11">
    <name type="scientific">Methylomonas methanica</name>
    <dbReference type="NCBI Taxonomy" id="421"/>
    <lineage>
        <taxon>Bacteria</taxon>
        <taxon>Pseudomonadati</taxon>
        <taxon>Pseudomonadota</taxon>
        <taxon>Gammaproteobacteria</taxon>
        <taxon>Methylococcales</taxon>
        <taxon>Methylococcaceae</taxon>
        <taxon>Methylomonas</taxon>
    </lineage>
</organism>
<protein>
    <submittedName>
        <fullName evidence="10">Penicillin-insensitive murein endopeptidase</fullName>
    </submittedName>
</protein>
<keyword evidence="7" id="KW-0482">Metalloprotease</keyword>
<dbReference type="Proteomes" id="UP000078090">
    <property type="component" value="Unassembled WGS sequence"/>
</dbReference>
<name>A0A177MDB8_METMH</name>
<keyword evidence="2" id="KW-0479">Metal-binding</keyword>
<dbReference type="Pfam" id="PF03411">
    <property type="entry name" value="Peptidase_M74"/>
    <property type="match status" value="1"/>
</dbReference>
<evidence type="ECO:0000256" key="8">
    <source>
        <dbReference type="PIRSR" id="PIRSR018455-2"/>
    </source>
</evidence>
<dbReference type="GO" id="GO:0006508">
    <property type="term" value="P:proteolysis"/>
    <property type="evidence" value="ECO:0007669"/>
    <property type="project" value="UniProtKB-KW"/>
</dbReference>
<dbReference type="GO" id="GO:0046872">
    <property type="term" value="F:metal ion binding"/>
    <property type="evidence" value="ECO:0007669"/>
    <property type="project" value="UniProtKB-KW"/>
</dbReference>
<dbReference type="SUPFAM" id="SSF55166">
    <property type="entry name" value="Hedgehog/DD-peptidase"/>
    <property type="match status" value="1"/>
</dbReference>
<evidence type="ECO:0000313" key="10">
    <source>
        <dbReference type="EMBL" id="OAI03747.1"/>
    </source>
</evidence>
<dbReference type="InterPro" id="IPR009045">
    <property type="entry name" value="Zn_M74/Hedgehog-like"/>
</dbReference>
<keyword evidence="3 9" id="KW-0732">Signal</keyword>
<dbReference type="GO" id="GO:0030288">
    <property type="term" value="C:outer membrane-bounded periplasmic space"/>
    <property type="evidence" value="ECO:0007669"/>
    <property type="project" value="InterPro"/>
</dbReference>
<keyword evidence="8" id="KW-1015">Disulfide bond</keyword>
<dbReference type="AlphaFoldDB" id="A0A177MDB8"/>
<evidence type="ECO:0000256" key="3">
    <source>
        <dbReference type="ARBA" id="ARBA00022729"/>
    </source>
</evidence>
<feature type="disulfide bond" evidence="8">
    <location>
        <begin position="229"/>
        <end position="236"/>
    </location>
</feature>
<keyword evidence="5" id="KW-0378">Hydrolase</keyword>
<keyword evidence="4" id="KW-0574">Periplasm</keyword>
<evidence type="ECO:0000256" key="2">
    <source>
        <dbReference type="ARBA" id="ARBA00022723"/>
    </source>
</evidence>
<evidence type="ECO:0000256" key="5">
    <source>
        <dbReference type="ARBA" id="ARBA00022801"/>
    </source>
</evidence>
<evidence type="ECO:0000256" key="6">
    <source>
        <dbReference type="ARBA" id="ARBA00022833"/>
    </source>
</evidence>
<dbReference type="EMBL" id="LUUG01000075">
    <property type="protein sequence ID" value="OAI03747.1"/>
    <property type="molecule type" value="Genomic_DNA"/>
</dbReference>
<dbReference type="RefSeq" id="WP_064008888.1">
    <property type="nucleotide sequence ID" value="NZ_LUUG01000075.1"/>
</dbReference>
<feature type="disulfide bond" evidence="8">
    <location>
        <begin position="199"/>
        <end position="248"/>
    </location>
</feature>
<sequence length="285" mass="31467">MRLVTLSTLLLSVAAFSLSSEVTAGSTAHDWAKITTPTQESSQSIGTYTSGCISGAATLPLDGQGYQVMRLSRHRYYGHPNLIGFIQHLGQFSVEQKLGSLLIGDLGQPRGGPTLSGHRSHQSGLDVDIWFLLSEQASNRQLTANERETWSAPSVVDMQNDTIDYRHWSQDLAKVLEAAARQPEVDRIFVNASIKQELCKIKSPGSAGWLRKIRPWWKHDDHFHVRLKCPPHNPHCDSQDPLPAGDGCDASLAWWFSAEAKAPSKNVPLPPPPLPALCEQLLRRP</sequence>
<dbReference type="InterPro" id="IPR005073">
    <property type="entry name" value="Peptidase_M74"/>
</dbReference>
<accession>A0A177MDB8</accession>
<feature type="chain" id="PRO_5008067944" evidence="9">
    <location>
        <begin position="25"/>
        <end position="285"/>
    </location>
</feature>
<dbReference type="OrthoDB" id="1467367at2"/>
<evidence type="ECO:0000256" key="9">
    <source>
        <dbReference type="SAM" id="SignalP"/>
    </source>
</evidence>
<feature type="signal peptide" evidence="9">
    <location>
        <begin position="1"/>
        <end position="24"/>
    </location>
</feature>
<dbReference type="NCBIfam" id="NF006947">
    <property type="entry name" value="PRK09429.1"/>
    <property type="match status" value="1"/>
</dbReference>
<evidence type="ECO:0000256" key="7">
    <source>
        <dbReference type="ARBA" id="ARBA00023049"/>
    </source>
</evidence>
<evidence type="ECO:0000256" key="4">
    <source>
        <dbReference type="ARBA" id="ARBA00022764"/>
    </source>
</evidence>
<dbReference type="GO" id="GO:0004252">
    <property type="term" value="F:serine-type endopeptidase activity"/>
    <property type="evidence" value="ECO:0007669"/>
    <property type="project" value="InterPro"/>
</dbReference>
<dbReference type="Gene3D" id="3.30.1380.10">
    <property type="match status" value="1"/>
</dbReference>
<gene>
    <name evidence="10" type="ORF">A1332_15190</name>
</gene>